<dbReference type="Proteomes" id="UP000799757">
    <property type="component" value="Unassembled WGS sequence"/>
</dbReference>
<evidence type="ECO:0000256" key="1">
    <source>
        <dbReference type="SAM" id="SignalP"/>
    </source>
</evidence>
<dbReference type="EMBL" id="MU001855">
    <property type="protein sequence ID" value="KAF2795552.1"/>
    <property type="molecule type" value="Genomic_DNA"/>
</dbReference>
<feature type="signal peptide" evidence="1">
    <location>
        <begin position="1"/>
        <end position="25"/>
    </location>
</feature>
<gene>
    <name evidence="2" type="ORF">K505DRAFT_416358</name>
</gene>
<feature type="chain" id="PRO_5025627712" evidence="1">
    <location>
        <begin position="26"/>
        <end position="186"/>
    </location>
</feature>
<keyword evidence="3" id="KW-1185">Reference proteome</keyword>
<evidence type="ECO:0000313" key="2">
    <source>
        <dbReference type="EMBL" id="KAF2795552.1"/>
    </source>
</evidence>
<proteinExistence type="predicted"/>
<sequence length="186" mass="19816">MTINRTTLFTSLLAALAIGTSPVSAAFPETFTGCTPLDHATFYASKPAGINPVLGPAGLYYAHPDATSCAVLELGTPGFADAHPELHASFSSALDTVAAEAAELGISPFKEESPLLSRREVAAKPGCGQFHGLSIHRTGESDSLVFFKIASTKVDIRGHENVMKKEPKQMKWDFLLSTGRQSRDPI</sequence>
<dbReference type="OrthoDB" id="10546392at2759"/>
<evidence type="ECO:0000313" key="3">
    <source>
        <dbReference type="Proteomes" id="UP000799757"/>
    </source>
</evidence>
<name>A0A6A6XGK3_9PLEO</name>
<organism evidence="2 3">
    <name type="scientific">Melanomma pulvis-pyrius CBS 109.77</name>
    <dbReference type="NCBI Taxonomy" id="1314802"/>
    <lineage>
        <taxon>Eukaryota</taxon>
        <taxon>Fungi</taxon>
        <taxon>Dikarya</taxon>
        <taxon>Ascomycota</taxon>
        <taxon>Pezizomycotina</taxon>
        <taxon>Dothideomycetes</taxon>
        <taxon>Pleosporomycetidae</taxon>
        <taxon>Pleosporales</taxon>
        <taxon>Melanommataceae</taxon>
        <taxon>Melanomma</taxon>
    </lineage>
</organism>
<keyword evidence="1" id="KW-0732">Signal</keyword>
<reference evidence="2" key="1">
    <citation type="journal article" date="2020" name="Stud. Mycol.">
        <title>101 Dothideomycetes genomes: a test case for predicting lifestyles and emergence of pathogens.</title>
        <authorList>
            <person name="Haridas S."/>
            <person name="Albert R."/>
            <person name="Binder M."/>
            <person name="Bloem J."/>
            <person name="Labutti K."/>
            <person name="Salamov A."/>
            <person name="Andreopoulos B."/>
            <person name="Baker S."/>
            <person name="Barry K."/>
            <person name="Bills G."/>
            <person name="Bluhm B."/>
            <person name="Cannon C."/>
            <person name="Castanera R."/>
            <person name="Culley D."/>
            <person name="Daum C."/>
            <person name="Ezra D."/>
            <person name="Gonzalez J."/>
            <person name="Henrissat B."/>
            <person name="Kuo A."/>
            <person name="Liang C."/>
            <person name="Lipzen A."/>
            <person name="Lutzoni F."/>
            <person name="Magnuson J."/>
            <person name="Mondo S."/>
            <person name="Nolan M."/>
            <person name="Ohm R."/>
            <person name="Pangilinan J."/>
            <person name="Park H.-J."/>
            <person name="Ramirez L."/>
            <person name="Alfaro M."/>
            <person name="Sun H."/>
            <person name="Tritt A."/>
            <person name="Yoshinaga Y."/>
            <person name="Zwiers L.-H."/>
            <person name="Turgeon B."/>
            <person name="Goodwin S."/>
            <person name="Spatafora J."/>
            <person name="Crous P."/>
            <person name="Grigoriev I."/>
        </authorList>
    </citation>
    <scope>NUCLEOTIDE SEQUENCE</scope>
    <source>
        <strain evidence="2">CBS 109.77</strain>
    </source>
</reference>
<accession>A0A6A6XGK3</accession>
<dbReference type="AlphaFoldDB" id="A0A6A6XGK3"/>
<protein>
    <submittedName>
        <fullName evidence="2">Uncharacterized protein</fullName>
    </submittedName>
</protein>